<organism evidence="2">
    <name type="scientific">marine metagenome</name>
    <dbReference type="NCBI Taxonomy" id="408172"/>
    <lineage>
        <taxon>unclassified sequences</taxon>
        <taxon>metagenomes</taxon>
        <taxon>ecological metagenomes</taxon>
    </lineage>
</organism>
<feature type="region of interest" description="Disordered" evidence="1">
    <location>
        <begin position="1"/>
        <end position="20"/>
    </location>
</feature>
<proteinExistence type="predicted"/>
<accession>A0A383DIP5</accession>
<evidence type="ECO:0000313" key="2">
    <source>
        <dbReference type="EMBL" id="SVE44200.1"/>
    </source>
</evidence>
<sequence>MAFKPTRQAKPRTPEESRRYFSQPDWAMKNLGPLPEISPEELKRMTIKIVLGETEPPKEFDAIRREAWKELKLEIDAIHEAGGMVDIPGD</sequence>
<evidence type="ECO:0000256" key="1">
    <source>
        <dbReference type="SAM" id="MobiDB-lite"/>
    </source>
</evidence>
<name>A0A383DIP5_9ZZZZ</name>
<dbReference type="AlphaFoldDB" id="A0A383DIP5"/>
<protein>
    <submittedName>
        <fullName evidence="2">Uncharacterized protein</fullName>
    </submittedName>
</protein>
<dbReference type="EMBL" id="UINC01217555">
    <property type="protein sequence ID" value="SVE44200.1"/>
    <property type="molecule type" value="Genomic_DNA"/>
</dbReference>
<reference evidence="2" key="1">
    <citation type="submission" date="2018-05" db="EMBL/GenBank/DDBJ databases">
        <authorList>
            <person name="Lanie J.A."/>
            <person name="Ng W.-L."/>
            <person name="Kazmierczak K.M."/>
            <person name="Andrzejewski T.M."/>
            <person name="Davidsen T.M."/>
            <person name="Wayne K.J."/>
            <person name="Tettelin H."/>
            <person name="Glass J.I."/>
            <person name="Rusch D."/>
            <person name="Podicherti R."/>
            <person name="Tsui H.-C.T."/>
            <person name="Winkler M.E."/>
        </authorList>
    </citation>
    <scope>NUCLEOTIDE SEQUENCE</scope>
</reference>
<gene>
    <name evidence="2" type="ORF">METZ01_LOCUS497054</name>
</gene>